<feature type="compositionally biased region" description="Basic residues" evidence="4">
    <location>
        <begin position="314"/>
        <end position="327"/>
    </location>
</feature>
<dbReference type="GO" id="GO:0051017">
    <property type="term" value="P:actin filament bundle assembly"/>
    <property type="evidence" value="ECO:0007669"/>
    <property type="project" value="TreeGrafter"/>
</dbReference>
<dbReference type="GO" id="GO:0051015">
    <property type="term" value="F:actin filament binding"/>
    <property type="evidence" value="ECO:0007669"/>
    <property type="project" value="TreeGrafter"/>
</dbReference>
<keyword evidence="3" id="KW-0175">Coiled coil</keyword>
<dbReference type="PANTHER" id="PTHR24153:SF8">
    <property type="entry name" value="FORKED, ISOFORM F"/>
    <property type="match status" value="1"/>
</dbReference>
<organism evidence="5 6">
    <name type="scientific">Seminavis robusta</name>
    <dbReference type="NCBI Taxonomy" id="568900"/>
    <lineage>
        <taxon>Eukaryota</taxon>
        <taxon>Sar</taxon>
        <taxon>Stramenopiles</taxon>
        <taxon>Ochrophyta</taxon>
        <taxon>Bacillariophyta</taxon>
        <taxon>Bacillariophyceae</taxon>
        <taxon>Bacillariophycidae</taxon>
        <taxon>Naviculales</taxon>
        <taxon>Naviculaceae</taxon>
        <taxon>Seminavis</taxon>
    </lineage>
</organism>
<dbReference type="InterPro" id="IPR036770">
    <property type="entry name" value="Ankyrin_rpt-contain_sf"/>
</dbReference>
<feature type="compositionally biased region" description="Basic and acidic residues" evidence="4">
    <location>
        <begin position="279"/>
        <end position="288"/>
    </location>
</feature>
<accession>A0A9N8EMM8</accession>
<feature type="compositionally biased region" description="Basic and acidic residues" evidence="4">
    <location>
        <begin position="413"/>
        <end position="423"/>
    </location>
</feature>
<dbReference type="Gene3D" id="1.25.40.20">
    <property type="entry name" value="Ankyrin repeat-containing domain"/>
    <property type="match status" value="1"/>
</dbReference>
<evidence type="ECO:0000256" key="1">
    <source>
        <dbReference type="ARBA" id="ARBA00022737"/>
    </source>
</evidence>
<gene>
    <name evidence="5" type="ORF">SEMRO_1226_G254230.1</name>
</gene>
<protein>
    <submittedName>
        <fullName evidence="5">Uncharacterized protein</fullName>
    </submittedName>
</protein>
<feature type="region of interest" description="Disordered" evidence="4">
    <location>
        <begin position="279"/>
        <end position="423"/>
    </location>
</feature>
<dbReference type="PANTHER" id="PTHR24153">
    <property type="entry name" value="ESPIN"/>
    <property type="match status" value="1"/>
</dbReference>
<keyword evidence="1" id="KW-0677">Repeat</keyword>
<evidence type="ECO:0000256" key="2">
    <source>
        <dbReference type="ARBA" id="ARBA00023043"/>
    </source>
</evidence>
<keyword evidence="2" id="KW-0040">ANK repeat</keyword>
<evidence type="ECO:0000313" key="6">
    <source>
        <dbReference type="Proteomes" id="UP001153069"/>
    </source>
</evidence>
<dbReference type="SUPFAM" id="SSF48403">
    <property type="entry name" value="Ankyrin repeat"/>
    <property type="match status" value="1"/>
</dbReference>
<evidence type="ECO:0000256" key="4">
    <source>
        <dbReference type="SAM" id="MobiDB-lite"/>
    </source>
</evidence>
<evidence type="ECO:0000313" key="5">
    <source>
        <dbReference type="EMBL" id="CAB9521734.1"/>
    </source>
</evidence>
<dbReference type="GO" id="GO:0005737">
    <property type="term" value="C:cytoplasm"/>
    <property type="evidence" value="ECO:0007669"/>
    <property type="project" value="TreeGrafter"/>
</dbReference>
<dbReference type="OrthoDB" id="43037at2759"/>
<comment type="caution">
    <text evidence="5">The sequence shown here is derived from an EMBL/GenBank/DDBJ whole genome shotgun (WGS) entry which is preliminary data.</text>
</comment>
<sequence>MERTLETSPTEMSEKTQAQVNEVTPLFKSIENEEWDSVATFLETGSWGWKWSSLCAQLYQVSEKAASAQVRTWVTSAKKDGNGEISSLPIHAAVTRNAPLKVIQILHKTYSKGVRNPDSEGNYPLHLAFQKGTPLETLTFLMKEFPEAVHLKNKEEKLPAECGPAHGISELMNLCIGATKTKMESELNKEKGSLEEDRKQLLEVTKELMNLKKMVAERERNMTKDNFLYQKQHLNSAISQLTKLKTDLDKHEENVLKHHLVAEKKRMDGVLGELNKTKGELDKIKSEHQVPTAAGESAQPKPSPVATALANPQQKKKKPKKPKKVVTNRHAYPAEDDEMEREGVQETTSDQLKEGGSDPWSGREGLRIETDNINPGESRDANDGTYTPKSNGSQSPRKLKNVAARFKKKMNWRKSEKQAPEAE</sequence>
<dbReference type="AlphaFoldDB" id="A0A9N8EMM8"/>
<feature type="compositionally biased region" description="Polar residues" evidence="4">
    <location>
        <begin position="384"/>
        <end position="396"/>
    </location>
</feature>
<proteinExistence type="predicted"/>
<feature type="coiled-coil region" evidence="3">
    <location>
        <begin position="180"/>
        <end position="254"/>
    </location>
</feature>
<evidence type="ECO:0000256" key="3">
    <source>
        <dbReference type="SAM" id="Coils"/>
    </source>
</evidence>
<dbReference type="EMBL" id="CAICTM010001224">
    <property type="protein sequence ID" value="CAB9521734.1"/>
    <property type="molecule type" value="Genomic_DNA"/>
</dbReference>
<feature type="compositionally biased region" description="Basic residues" evidence="4">
    <location>
        <begin position="397"/>
        <end position="412"/>
    </location>
</feature>
<dbReference type="InterPro" id="IPR052420">
    <property type="entry name" value="Espin/Espin-like"/>
</dbReference>
<keyword evidence="6" id="KW-1185">Reference proteome</keyword>
<dbReference type="Proteomes" id="UP001153069">
    <property type="component" value="Unassembled WGS sequence"/>
</dbReference>
<reference evidence="5" key="1">
    <citation type="submission" date="2020-06" db="EMBL/GenBank/DDBJ databases">
        <authorList>
            <consortium name="Plant Systems Biology data submission"/>
        </authorList>
    </citation>
    <scope>NUCLEOTIDE SEQUENCE</scope>
    <source>
        <strain evidence="5">D6</strain>
    </source>
</reference>
<name>A0A9N8EMM8_9STRA</name>